<dbReference type="Pfam" id="PF13847">
    <property type="entry name" value="Methyltransf_31"/>
    <property type="match status" value="1"/>
</dbReference>
<evidence type="ECO:0000256" key="1">
    <source>
        <dbReference type="ARBA" id="ARBA00008361"/>
    </source>
</evidence>
<name>A0AAD9PZ63_ACRCE</name>
<dbReference type="CDD" id="cd02440">
    <property type="entry name" value="AdoMet_MTases"/>
    <property type="match status" value="1"/>
</dbReference>
<dbReference type="EMBL" id="JARQWQ010000094">
    <property type="protein sequence ID" value="KAK2551744.1"/>
    <property type="molecule type" value="Genomic_DNA"/>
</dbReference>
<dbReference type="GO" id="GO:0008168">
    <property type="term" value="F:methyltransferase activity"/>
    <property type="evidence" value="ECO:0007669"/>
    <property type="project" value="UniProtKB-KW"/>
</dbReference>
<reference evidence="5" key="2">
    <citation type="journal article" date="2023" name="Science">
        <title>Genomic signatures of disease resistance in endangered staghorn corals.</title>
        <authorList>
            <person name="Vollmer S.V."/>
            <person name="Selwyn J.D."/>
            <person name="Despard B.A."/>
            <person name="Roesel C.L."/>
        </authorList>
    </citation>
    <scope>NUCLEOTIDE SEQUENCE</scope>
    <source>
        <strain evidence="5">K2</strain>
    </source>
</reference>
<evidence type="ECO:0000259" key="4">
    <source>
        <dbReference type="Pfam" id="PF13847"/>
    </source>
</evidence>
<proteinExistence type="inferred from homology"/>
<organism evidence="5 6">
    <name type="scientific">Acropora cervicornis</name>
    <name type="common">Staghorn coral</name>
    <dbReference type="NCBI Taxonomy" id="6130"/>
    <lineage>
        <taxon>Eukaryota</taxon>
        <taxon>Metazoa</taxon>
        <taxon>Cnidaria</taxon>
        <taxon>Anthozoa</taxon>
        <taxon>Hexacorallia</taxon>
        <taxon>Scleractinia</taxon>
        <taxon>Astrocoeniina</taxon>
        <taxon>Acroporidae</taxon>
        <taxon>Acropora</taxon>
    </lineage>
</organism>
<gene>
    <name evidence="5" type="ORF">P5673_027350</name>
</gene>
<dbReference type="InterPro" id="IPR051419">
    <property type="entry name" value="Lys/N-term_MeTrsfase_sf"/>
</dbReference>
<evidence type="ECO:0000313" key="6">
    <source>
        <dbReference type="Proteomes" id="UP001249851"/>
    </source>
</evidence>
<accession>A0AAD9PZ63</accession>
<dbReference type="PANTHER" id="PTHR12176:SF83">
    <property type="entry name" value="CITRATE SYNTHASE-LYSINE N-METHYLTRANSFERASE CSKMT, MITOCHONDRIAL"/>
    <property type="match status" value="1"/>
</dbReference>
<dbReference type="InterPro" id="IPR029063">
    <property type="entry name" value="SAM-dependent_MTases_sf"/>
</dbReference>
<comment type="similarity">
    <text evidence="1">Belongs to the methyltransferase superfamily.</text>
</comment>
<keyword evidence="2" id="KW-0489">Methyltransferase</keyword>
<dbReference type="AlphaFoldDB" id="A0AAD9PZ63"/>
<protein>
    <submittedName>
        <fullName evidence="5">Citrate synthase-lysine N-methyltransferase CSKMT</fullName>
    </submittedName>
</protein>
<dbReference type="GO" id="GO:0032259">
    <property type="term" value="P:methylation"/>
    <property type="evidence" value="ECO:0007669"/>
    <property type="project" value="UniProtKB-KW"/>
</dbReference>
<evidence type="ECO:0000256" key="3">
    <source>
        <dbReference type="ARBA" id="ARBA00022679"/>
    </source>
</evidence>
<dbReference type="Gene3D" id="3.40.50.150">
    <property type="entry name" value="Vaccinia Virus protein VP39"/>
    <property type="match status" value="1"/>
</dbReference>
<evidence type="ECO:0000256" key="2">
    <source>
        <dbReference type="ARBA" id="ARBA00022603"/>
    </source>
</evidence>
<dbReference type="InterPro" id="IPR025714">
    <property type="entry name" value="Methyltranfer_dom"/>
</dbReference>
<feature type="domain" description="Methyltransferase" evidence="4">
    <location>
        <begin position="83"/>
        <end position="225"/>
    </location>
</feature>
<keyword evidence="3" id="KW-0808">Transferase</keyword>
<keyword evidence="6" id="KW-1185">Reference proteome</keyword>
<dbReference type="SUPFAM" id="SSF53335">
    <property type="entry name" value="S-adenosyl-L-methionine-dependent methyltransferases"/>
    <property type="match status" value="1"/>
</dbReference>
<dbReference type="Proteomes" id="UP001249851">
    <property type="component" value="Unassembled WGS sequence"/>
</dbReference>
<comment type="caution">
    <text evidence="5">The sequence shown here is derived from an EMBL/GenBank/DDBJ whole genome shotgun (WGS) entry which is preliminary data.</text>
</comment>
<evidence type="ECO:0000313" key="5">
    <source>
        <dbReference type="EMBL" id="KAK2551744.1"/>
    </source>
</evidence>
<sequence length="269" mass="30885">MHSLKVIGRRYMSPVLKHGMKHLGNQTALLQIRSLGDMSDQSFWNSFYSNRPGDKVFDWFVNFEDVSVYLEPHFHAVSCDDFVRILDIGCGTSDFSLKLFEHLNRKCRIDCVDFSFEAVKAMQKLINERELPVDKTIDLKESFLCRQHLSGMACHQADAKKLPFGDATFSLVFDKGTSDAVLKGANGESAFAEVVKECFRVLKPKGKFIQFSDEPPELRINLLESVKSQKAQHCMKENCNMTWVWRELEVCSGFQYFMYVVYKSVPVSM</sequence>
<reference evidence="5" key="1">
    <citation type="journal article" date="2023" name="G3 (Bethesda)">
        <title>Whole genome assembly and annotation of the endangered Caribbean coral Acropora cervicornis.</title>
        <authorList>
            <person name="Selwyn J.D."/>
            <person name="Vollmer S.V."/>
        </authorList>
    </citation>
    <scope>NUCLEOTIDE SEQUENCE</scope>
    <source>
        <strain evidence="5">K2</strain>
    </source>
</reference>
<dbReference type="PANTHER" id="PTHR12176">
    <property type="entry name" value="SAM-DEPENDENT METHYLTRANSFERASE SUPERFAMILY PROTEIN"/>
    <property type="match status" value="1"/>
</dbReference>